<dbReference type="InterPro" id="IPR029062">
    <property type="entry name" value="Class_I_gatase-like"/>
</dbReference>
<feature type="domain" description="Putative glutamine amidotransferase" evidence="2">
    <location>
        <begin position="420"/>
        <end position="579"/>
    </location>
</feature>
<evidence type="ECO:0000313" key="3">
    <source>
        <dbReference type="EMBL" id="CAJ72835.1"/>
    </source>
</evidence>
<dbReference type="Gene3D" id="3.40.50.880">
    <property type="match status" value="1"/>
</dbReference>
<protein>
    <submittedName>
        <fullName evidence="4">Threonine dehydrogenase-related Zn-dependent dehydrogenase</fullName>
    </submittedName>
</protein>
<dbReference type="OrthoDB" id="9781333at2"/>
<feature type="transmembrane region" description="Helical" evidence="1">
    <location>
        <begin position="51"/>
        <end position="69"/>
    </location>
</feature>
<dbReference type="Gene3D" id="3.40.50.410">
    <property type="entry name" value="von Willebrand factor, type A domain"/>
    <property type="match status" value="1"/>
</dbReference>
<dbReference type="EMBL" id="CT573072">
    <property type="protein sequence ID" value="CAJ72835.1"/>
    <property type="molecule type" value="Genomic_DNA"/>
</dbReference>
<evidence type="ECO:0000313" key="6">
    <source>
        <dbReference type="Proteomes" id="UP000221734"/>
    </source>
</evidence>
<sequence>MTRMENVTQWNLIFTGLEGFGLRAMVFIIAIAILFFSWSSIKNIRPVSRRILLFSLRLAGTLLIVLLLFQPHLEQKEVLKLKNKVVCLLDASKSMSLKCGDIAVTRAQLLDNFFTENDAFFKELQSSFDVNFFTFSDIPTETSYKDIRTGITPDGEDTDFAQTLKYLQQRYKDDNVKAFFLFSDGKDTVERPANVNASEVIAGIAREFSSPFFTFAPAENMEARDVALSSISYNTFTFARNPWKVDATIKVMGYNNLKLPVTLKEGSDIISTKVITANEEGEYNVTLSFTPYKTGTFLYTVSIPVQPKEAITENNQVSFLVKIVRDKIRVMHVCGRPSWDERFLRQALKNDPNIDLVSFFILRTPNDISNASNDELSLIPFPVDELFTEVLNSFDLVIFQNFDYRPYDSPIYRFSYYLSNIETFVKDHGGGFLMMGGDLSFTQGGYDGTSIEEILPVYLTSGKDLTETAGLRAALTENGQRHPVTTLDINNDRNLSIWENLPELDGCNITTQPKADAVVLATYPSQGEPPLIAVRDVGEGRCMAITADSLWRWNFLSVGRGGSNRYYMKFWQNTIKWLIKDPLFNPIHITINKDTFLPQEEVQVNIKVLEKSYQPWEGVHLEIDVTNEFTGKSIFINKGITGRDGQYTFNFKYEEEGFYIIKTIAKNESGEIGQEHTVFNIMKADKEFKDTSIERELLMKLAEVSGGKYFNLPQKDIRGKISIENPPITKLVGKKQISLWDKGYVFVIIISIVSFDWWIRKRSGLS</sequence>
<dbReference type="Proteomes" id="UP000501926">
    <property type="component" value="Chromosome"/>
</dbReference>
<keyword evidence="1" id="KW-0472">Membrane</keyword>
<dbReference type="AlphaFoldDB" id="Q1PXS8"/>
<reference evidence="3" key="1">
    <citation type="journal article" date="2006" name="Nature">
        <title>Deciphering the evolution and metabolism of an anammox bacterium from a community genome.</title>
        <authorList>
            <person name="Strous M."/>
            <person name="Pelletier E."/>
            <person name="Mangenot S."/>
            <person name="Rattei T."/>
            <person name="Lehner A."/>
            <person name="Taylor M.W."/>
            <person name="Horn M."/>
            <person name="Daims H."/>
            <person name="Bartol-Mavel D."/>
            <person name="Wincker P."/>
            <person name="Barbe V."/>
            <person name="Fonknechten N."/>
            <person name="Vallenet D."/>
            <person name="Segurens B."/>
            <person name="Schenowitz-Truong C."/>
            <person name="Medigue C."/>
            <person name="Collingro A."/>
            <person name="Snel B."/>
            <person name="Dutilh B.E."/>
            <person name="OpDenCamp H.J.M."/>
            <person name="vanDerDrift C."/>
            <person name="Cirpus I."/>
            <person name="vanDePas-Schoonen K.T."/>
            <person name="Harhangi H.R."/>
            <person name="vanNiftrik L."/>
            <person name="Schmid M."/>
            <person name="Keltjens J."/>
            <person name="vanDeVossenberg J."/>
            <person name="Kartal B."/>
            <person name="Meier H."/>
            <person name="Frishman D."/>
            <person name="Huynen M.A."/>
            <person name="Mewes H."/>
            <person name="Weissenbach J."/>
            <person name="Jetten M.S.M."/>
            <person name="Wagner M."/>
            <person name="LePaslier D."/>
        </authorList>
    </citation>
    <scope>NUCLEOTIDE SEQUENCE</scope>
</reference>
<dbReference type="Pfam" id="PF07090">
    <property type="entry name" value="GATase1_like"/>
    <property type="match status" value="1"/>
</dbReference>
<dbReference type="RefSeq" id="WP_099325043.1">
    <property type="nucleotide sequence ID" value="NZ_OCTL01000036.1"/>
</dbReference>
<evidence type="ECO:0000313" key="7">
    <source>
        <dbReference type="Proteomes" id="UP000501926"/>
    </source>
</evidence>
<gene>
    <name evidence="4" type="ORF">KsCSTR_04010</name>
    <name evidence="5" type="ORF">KSMBR1_1824</name>
    <name evidence="3" type="ORF">kustd2090</name>
</gene>
<keyword evidence="1" id="KW-0812">Transmembrane</keyword>
<dbReference type="EMBL" id="LT934425">
    <property type="protein sequence ID" value="SOH04323.1"/>
    <property type="molecule type" value="Genomic_DNA"/>
</dbReference>
<dbReference type="KEGG" id="kst:KSMBR1_1824"/>
<name>Q1PXS8_KUEST</name>
<evidence type="ECO:0000256" key="1">
    <source>
        <dbReference type="SAM" id="Phobius"/>
    </source>
</evidence>
<organism evidence="3">
    <name type="scientific">Kuenenia stuttgartiensis</name>
    <dbReference type="NCBI Taxonomy" id="174633"/>
    <lineage>
        <taxon>Bacteria</taxon>
        <taxon>Pseudomonadati</taxon>
        <taxon>Planctomycetota</taxon>
        <taxon>Candidatus Brocadiia</taxon>
        <taxon>Candidatus Brocadiales</taxon>
        <taxon>Candidatus Brocadiaceae</taxon>
        <taxon>Candidatus Kuenenia</taxon>
    </lineage>
</organism>
<dbReference type="SUPFAM" id="SSF53300">
    <property type="entry name" value="vWA-like"/>
    <property type="match status" value="1"/>
</dbReference>
<reference evidence="6" key="3">
    <citation type="submission" date="2017-10" db="EMBL/GenBank/DDBJ databases">
        <authorList>
            <person name="Frank J."/>
        </authorList>
    </citation>
    <scope>NUCLEOTIDE SEQUENCE [LARGE SCALE GENOMIC DNA]</scope>
</reference>
<dbReference type="Proteomes" id="UP000221734">
    <property type="component" value="Chromosome Kuenenia_stuttgartiensis_MBR1"/>
</dbReference>
<dbReference type="InterPro" id="IPR010768">
    <property type="entry name" value="GATase1-like"/>
</dbReference>
<evidence type="ECO:0000313" key="4">
    <source>
        <dbReference type="EMBL" id="QII09780.1"/>
    </source>
</evidence>
<feature type="transmembrane region" description="Helical" evidence="1">
    <location>
        <begin position="20"/>
        <end position="39"/>
    </location>
</feature>
<dbReference type="PANTHER" id="PTHR37947:SF1">
    <property type="entry name" value="BLL2462 PROTEIN"/>
    <property type="match status" value="1"/>
</dbReference>
<evidence type="ECO:0000259" key="2">
    <source>
        <dbReference type="Pfam" id="PF07090"/>
    </source>
</evidence>
<dbReference type="EMBL" id="CP049055">
    <property type="protein sequence ID" value="QII09780.1"/>
    <property type="molecule type" value="Genomic_DNA"/>
</dbReference>
<reference evidence="3" key="2">
    <citation type="submission" date="2006-01" db="EMBL/GenBank/DDBJ databases">
        <authorList>
            <person name="Genoscope"/>
        </authorList>
    </citation>
    <scope>NUCLEOTIDE SEQUENCE</scope>
</reference>
<evidence type="ECO:0000313" key="5">
    <source>
        <dbReference type="EMBL" id="SOH04323.1"/>
    </source>
</evidence>
<accession>Q1PXS8</accession>
<proteinExistence type="predicted"/>
<dbReference type="SUPFAM" id="SSF52317">
    <property type="entry name" value="Class I glutamine amidotransferase-like"/>
    <property type="match status" value="1"/>
</dbReference>
<dbReference type="InterPro" id="IPR036465">
    <property type="entry name" value="vWFA_dom_sf"/>
</dbReference>
<reference evidence="4 7" key="5">
    <citation type="submission" date="2020-02" db="EMBL/GenBank/DDBJ databases">
        <title>Newly sequenced genome of strain CSTR1 showed variability in Candidatus Kuenenia stuttgartiensis genomes.</title>
        <authorList>
            <person name="Ding C."/>
            <person name="Adrian L."/>
        </authorList>
    </citation>
    <scope>NUCLEOTIDE SEQUENCE [LARGE SCALE GENOMIC DNA]</scope>
    <source>
        <strain evidence="4 7">CSTR1</strain>
    </source>
</reference>
<reference evidence="5" key="4">
    <citation type="submission" date="2017-10" db="EMBL/GenBank/DDBJ databases">
        <authorList>
            <person name="Banno H."/>
            <person name="Chua N.-H."/>
        </authorList>
    </citation>
    <scope>NUCLEOTIDE SEQUENCE [LARGE SCALE GENOMIC DNA]</scope>
    <source>
        <strain evidence="5">Kuenenia_mbr1_ru-nijmegen</strain>
    </source>
</reference>
<dbReference type="PANTHER" id="PTHR37947">
    <property type="entry name" value="BLL2462 PROTEIN"/>
    <property type="match status" value="1"/>
</dbReference>
<keyword evidence="6" id="KW-1185">Reference proteome</keyword>
<keyword evidence="1" id="KW-1133">Transmembrane helix</keyword>